<proteinExistence type="predicted"/>
<dbReference type="EMBL" id="JACMYC010000002">
    <property type="protein sequence ID" value="MBC2959392.1"/>
    <property type="molecule type" value="Genomic_DNA"/>
</dbReference>
<sequence>METLRAKDAPQQGLSRATLHRRTQDGEYERIARGLYRSASAAPADHDLIEAAARRPDAVLCLTSALAHYELIDDIPDAHDLAIPRTSRPPATQGAIRWHRFDPETFDLGREDYQIAGTDMVIGIYTPERCIADAFRLRGAIGYETGRDALRAWLAGGGQPAKLARLARQLPRATTPLMRALDMLT</sequence>
<dbReference type="Pfam" id="PF13338">
    <property type="entry name" value="AbiEi_4"/>
    <property type="match status" value="1"/>
</dbReference>
<comment type="caution">
    <text evidence="3">The sequence shown here is derived from an EMBL/GenBank/DDBJ whole genome shotgun (WGS) entry which is preliminary data.</text>
</comment>
<feature type="region of interest" description="Disordered" evidence="1">
    <location>
        <begin position="1"/>
        <end position="23"/>
    </location>
</feature>
<gene>
    <name evidence="3" type="ORF">H7344_03665</name>
</gene>
<evidence type="ECO:0000313" key="4">
    <source>
        <dbReference type="Proteomes" id="UP000604001"/>
    </source>
</evidence>
<dbReference type="Proteomes" id="UP000604001">
    <property type="component" value="Unassembled WGS sequence"/>
</dbReference>
<evidence type="ECO:0000313" key="3">
    <source>
        <dbReference type="EMBL" id="MBC2959392.1"/>
    </source>
</evidence>
<protein>
    <submittedName>
        <fullName evidence="3">Type IV toxin-antitoxin system AbiEi family antitoxin domain-containing protein</fullName>
    </submittedName>
</protein>
<dbReference type="RefSeq" id="WP_186344687.1">
    <property type="nucleotide sequence ID" value="NZ_BMMR01000002.1"/>
</dbReference>
<dbReference type="InterPro" id="IPR025159">
    <property type="entry name" value="AbiEi_N"/>
</dbReference>
<feature type="domain" description="AbiEi antitoxin N-terminal" evidence="2">
    <location>
        <begin position="3"/>
        <end position="38"/>
    </location>
</feature>
<keyword evidence="4" id="KW-1185">Reference proteome</keyword>
<organism evidence="3 4">
    <name type="scientific">Nocardioides deserti</name>
    <dbReference type="NCBI Taxonomy" id="1588644"/>
    <lineage>
        <taxon>Bacteria</taxon>
        <taxon>Bacillati</taxon>
        <taxon>Actinomycetota</taxon>
        <taxon>Actinomycetes</taxon>
        <taxon>Propionibacteriales</taxon>
        <taxon>Nocardioidaceae</taxon>
        <taxon>Nocardioides</taxon>
    </lineage>
</organism>
<accession>A0ABR6U4N7</accession>
<reference evidence="3 4" key="1">
    <citation type="submission" date="2020-08" db="EMBL/GenBank/DDBJ databases">
        <title>novel species in genus Nocardioides.</title>
        <authorList>
            <person name="Zhang G."/>
        </authorList>
    </citation>
    <scope>NUCLEOTIDE SEQUENCE [LARGE SCALE GENOMIC DNA]</scope>
    <source>
        <strain evidence="3 4">SC8A-24</strain>
    </source>
</reference>
<evidence type="ECO:0000256" key="1">
    <source>
        <dbReference type="SAM" id="MobiDB-lite"/>
    </source>
</evidence>
<evidence type="ECO:0000259" key="2">
    <source>
        <dbReference type="Pfam" id="PF13338"/>
    </source>
</evidence>
<name>A0ABR6U4N7_9ACTN</name>